<dbReference type="OrthoDB" id="3671989at2"/>
<dbReference type="InterPro" id="IPR000873">
    <property type="entry name" value="AMP-dep_synth/lig_dom"/>
</dbReference>
<feature type="compositionally biased region" description="Pro residues" evidence="3">
    <location>
        <begin position="873"/>
        <end position="883"/>
    </location>
</feature>
<sequence length="985" mass="103957">MATTTAPTDPACQDVPPAASLARVAAFRRPLPAEGRACHALIARLPGPPPAPLAAGRLDGVLRSWLGPTWARLWETRVPAPYDAPASRERMRREALRPVHDERSPLRAVLLRYSDGSADLVLVALRSRVPRAVLDEIVDVASGGAPPVAPSVPPVEPGTPWWSRLDRKLGDPGRAGTVDVRPLDLPRLHPGLERVLVGALALAQSRYSGEGTARLGLIDTDGHRYEPAVVEMNPIDEEEGTTRFLARVGAALDAARGGASGSASSSGEPFPELGVVFSSGPADRVHLPFLAPPFPLTVQVAQRHDGPPEACCWVGEGAVSATFRACVERLAHRFAKAPGAPALATIPLMDAGETARVLRLGGSAGPPSRTGGTRIDRRFEEMARRRPDVVAVVDDGGTLTYRRLDERADAVAAGLRALGLPPAGRVGVCLERDASLIIAMLGVLKAGHAYVPMDPHHPRERLGYVTDDAGLPVVIAGSGSLPAIPGVRAFSLGDLEDLGENGGAGAGGGSAGPDDRSADDPAYVIYTSGSTGRPKGVVVPHRNVGALLDATAEDFALGTGDVWTLFHSSAFDFSVWEIWGCLLTGGRLVVVPYWTARDADAFRSLLAEQRITILNQTPSAFSHLVRADRRARDDLSVRLLVFGGEPLDARLLAPWFARYSPARCRVVNMFGITETTVHVTAHPVTPADAVAGSRSVGRALPGWTISVRDLRGRVLPPGAAGEIHVGGAGVADGYLGRPGLTAERFVPDGVTGERLYRSGDRGRLLPDGRLEHLGRLDDQVKIRGHRVELGEIRSALAADPRVVAAVVTVRRAPADDPAGTRVDGYVVLAETCDPRHVLADVRRVLPDYMVPATLTAIPEIPLTANGKPDLARLPPPAARPVPAPTGRMDGPDGGAEGPNGGIGPGGPAAEILGIWSRCLGVAVTGDDNFFELGGNSLLVLQAITAMREKGLPEISVRDFYANSTAHRLISLVEARRRGEEAEAIP</sequence>
<evidence type="ECO:0000256" key="1">
    <source>
        <dbReference type="ARBA" id="ARBA00022450"/>
    </source>
</evidence>
<gene>
    <name evidence="5" type="ORF">D0T12_18660</name>
</gene>
<dbReference type="RefSeq" id="WP_117400858.1">
    <property type="nucleotide sequence ID" value="NZ_QVNQ01000005.1"/>
</dbReference>
<reference evidence="5 6" key="1">
    <citation type="submission" date="2018-08" db="EMBL/GenBank/DDBJ databases">
        <title>Actinomadura spongicola sp. nov., isolated from marine sponge Leucetta chagosensis.</title>
        <authorList>
            <person name="Li L."/>
            <person name="Lin H.W."/>
        </authorList>
    </citation>
    <scope>NUCLEOTIDE SEQUENCE [LARGE SCALE GENOMIC DNA]</scope>
    <source>
        <strain evidence="5 6">LHW52907</strain>
    </source>
</reference>
<dbReference type="Pfam" id="PF00501">
    <property type="entry name" value="AMP-binding"/>
    <property type="match status" value="1"/>
</dbReference>
<feature type="domain" description="Carrier" evidence="4">
    <location>
        <begin position="902"/>
        <end position="976"/>
    </location>
</feature>
<evidence type="ECO:0000256" key="3">
    <source>
        <dbReference type="SAM" id="MobiDB-lite"/>
    </source>
</evidence>
<name>A0A372GFL3_9ACTN</name>
<dbReference type="InterPro" id="IPR042099">
    <property type="entry name" value="ANL_N_sf"/>
</dbReference>
<evidence type="ECO:0000313" key="5">
    <source>
        <dbReference type="EMBL" id="RFS84171.1"/>
    </source>
</evidence>
<dbReference type="Pfam" id="PF00550">
    <property type="entry name" value="PP-binding"/>
    <property type="match status" value="1"/>
</dbReference>
<proteinExistence type="predicted"/>
<comment type="caution">
    <text evidence="5">The sequence shown here is derived from an EMBL/GenBank/DDBJ whole genome shotgun (WGS) entry which is preliminary data.</text>
</comment>
<dbReference type="GO" id="GO:0043041">
    <property type="term" value="P:amino acid activation for nonribosomal peptide biosynthetic process"/>
    <property type="evidence" value="ECO:0007669"/>
    <property type="project" value="TreeGrafter"/>
</dbReference>
<keyword evidence="1" id="KW-0596">Phosphopantetheine</keyword>
<dbReference type="EMBL" id="QVNQ01000005">
    <property type="protein sequence ID" value="RFS84171.1"/>
    <property type="molecule type" value="Genomic_DNA"/>
</dbReference>
<feature type="compositionally biased region" description="Gly residues" evidence="3">
    <location>
        <begin position="891"/>
        <end position="903"/>
    </location>
</feature>
<evidence type="ECO:0000256" key="2">
    <source>
        <dbReference type="ARBA" id="ARBA00022553"/>
    </source>
</evidence>
<dbReference type="InterPro" id="IPR020845">
    <property type="entry name" value="AMP-binding_CS"/>
</dbReference>
<dbReference type="InterPro" id="IPR036736">
    <property type="entry name" value="ACP-like_sf"/>
</dbReference>
<dbReference type="Gene3D" id="3.30.300.30">
    <property type="match status" value="1"/>
</dbReference>
<protein>
    <submittedName>
        <fullName evidence="5">Amino acid adenylation domain-containing protein</fullName>
    </submittedName>
</protein>
<evidence type="ECO:0000259" key="4">
    <source>
        <dbReference type="PROSITE" id="PS50075"/>
    </source>
</evidence>
<dbReference type="PANTHER" id="PTHR45527">
    <property type="entry name" value="NONRIBOSOMAL PEPTIDE SYNTHETASE"/>
    <property type="match status" value="1"/>
</dbReference>
<dbReference type="SUPFAM" id="SSF47336">
    <property type="entry name" value="ACP-like"/>
    <property type="match status" value="1"/>
</dbReference>
<dbReference type="AlphaFoldDB" id="A0A372GFL3"/>
<accession>A0A372GFL3</accession>
<dbReference type="GO" id="GO:0005829">
    <property type="term" value="C:cytosol"/>
    <property type="evidence" value="ECO:0007669"/>
    <property type="project" value="TreeGrafter"/>
</dbReference>
<keyword evidence="2" id="KW-0597">Phosphoprotein</keyword>
<dbReference type="Gene3D" id="3.40.50.12780">
    <property type="entry name" value="N-terminal domain of ligase-like"/>
    <property type="match status" value="1"/>
</dbReference>
<dbReference type="PANTHER" id="PTHR45527:SF1">
    <property type="entry name" value="FATTY ACID SYNTHASE"/>
    <property type="match status" value="1"/>
</dbReference>
<organism evidence="5 6">
    <name type="scientific">Actinomadura spongiicola</name>
    <dbReference type="NCBI Taxonomy" id="2303421"/>
    <lineage>
        <taxon>Bacteria</taxon>
        <taxon>Bacillati</taxon>
        <taxon>Actinomycetota</taxon>
        <taxon>Actinomycetes</taxon>
        <taxon>Streptosporangiales</taxon>
        <taxon>Thermomonosporaceae</taxon>
        <taxon>Actinomadura</taxon>
    </lineage>
</organism>
<dbReference type="InterPro" id="IPR020459">
    <property type="entry name" value="AMP-binding"/>
</dbReference>
<dbReference type="InterPro" id="IPR010071">
    <property type="entry name" value="AA_adenyl_dom"/>
</dbReference>
<dbReference type="GO" id="GO:0031177">
    <property type="term" value="F:phosphopantetheine binding"/>
    <property type="evidence" value="ECO:0007669"/>
    <property type="project" value="TreeGrafter"/>
</dbReference>
<dbReference type="Pfam" id="PF13193">
    <property type="entry name" value="AMP-binding_C"/>
    <property type="match status" value="1"/>
</dbReference>
<dbReference type="InterPro" id="IPR045851">
    <property type="entry name" value="AMP-bd_C_sf"/>
</dbReference>
<dbReference type="InterPro" id="IPR025110">
    <property type="entry name" value="AMP-bd_C"/>
</dbReference>
<dbReference type="PROSITE" id="PS50075">
    <property type="entry name" value="CARRIER"/>
    <property type="match status" value="1"/>
</dbReference>
<dbReference type="InterPro" id="IPR006162">
    <property type="entry name" value="Ppantetheine_attach_site"/>
</dbReference>
<dbReference type="PROSITE" id="PS00012">
    <property type="entry name" value="PHOSPHOPANTETHEINE"/>
    <property type="match status" value="1"/>
</dbReference>
<dbReference type="Gene3D" id="1.10.1200.10">
    <property type="entry name" value="ACP-like"/>
    <property type="match status" value="1"/>
</dbReference>
<evidence type="ECO:0000313" key="6">
    <source>
        <dbReference type="Proteomes" id="UP000262882"/>
    </source>
</evidence>
<dbReference type="Proteomes" id="UP000262882">
    <property type="component" value="Unassembled WGS sequence"/>
</dbReference>
<dbReference type="FunFam" id="3.40.50.12780:FF:000012">
    <property type="entry name" value="Non-ribosomal peptide synthetase"/>
    <property type="match status" value="1"/>
</dbReference>
<keyword evidence="6" id="KW-1185">Reference proteome</keyword>
<feature type="region of interest" description="Disordered" evidence="3">
    <location>
        <begin position="867"/>
        <end position="903"/>
    </location>
</feature>
<dbReference type="InterPro" id="IPR009081">
    <property type="entry name" value="PP-bd_ACP"/>
</dbReference>
<dbReference type="NCBIfam" id="TIGR01733">
    <property type="entry name" value="AA-adenyl-dom"/>
    <property type="match status" value="1"/>
</dbReference>
<dbReference type="SUPFAM" id="SSF56801">
    <property type="entry name" value="Acetyl-CoA synthetase-like"/>
    <property type="match status" value="1"/>
</dbReference>
<dbReference type="PRINTS" id="PR00154">
    <property type="entry name" value="AMPBINDING"/>
</dbReference>
<dbReference type="GO" id="GO:0044550">
    <property type="term" value="P:secondary metabolite biosynthetic process"/>
    <property type="evidence" value="ECO:0007669"/>
    <property type="project" value="TreeGrafter"/>
</dbReference>
<dbReference type="PROSITE" id="PS00455">
    <property type="entry name" value="AMP_BINDING"/>
    <property type="match status" value="1"/>
</dbReference>